<gene>
    <name evidence="2" type="ORF">BDD41_3949</name>
</gene>
<organism evidence="2 3">
    <name type="scientific">Paracoccus versutus</name>
    <name type="common">Thiobacillus versutus</name>
    <dbReference type="NCBI Taxonomy" id="34007"/>
    <lineage>
        <taxon>Bacteria</taxon>
        <taxon>Pseudomonadati</taxon>
        <taxon>Pseudomonadota</taxon>
        <taxon>Alphaproteobacteria</taxon>
        <taxon>Rhodobacterales</taxon>
        <taxon>Paracoccaceae</taxon>
        <taxon>Paracoccus</taxon>
    </lineage>
</organism>
<evidence type="ECO:0000313" key="2">
    <source>
        <dbReference type="EMBL" id="REF68866.1"/>
    </source>
</evidence>
<dbReference type="InterPro" id="IPR047111">
    <property type="entry name" value="YbaP-like"/>
</dbReference>
<dbReference type="InterPro" id="IPR002816">
    <property type="entry name" value="TraB/PrgY/GumN_fam"/>
</dbReference>
<proteinExistence type="predicted"/>
<dbReference type="Proteomes" id="UP000256941">
    <property type="component" value="Unassembled WGS sequence"/>
</dbReference>
<evidence type="ECO:0000256" key="1">
    <source>
        <dbReference type="SAM" id="SignalP"/>
    </source>
</evidence>
<name>A0A3D9XEC5_PARVE</name>
<dbReference type="Pfam" id="PF01963">
    <property type="entry name" value="TraB_PrgY_gumN"/>
    <property type="match status" value="1"/>
</dbReference>
<dbReference type="EMBL" id="QTUJ01000003">
    <property type="protein sequence ID" value="REF68866.1"/>
    <property type="molecule type" value="Genomic_DNA"/>
</dbReference>
<feature type="signal peptide" evidence="1">
    <location>
        <begin position="1"/>
        <end position="22"/>
    </location>
</feature>
<feature type="chain" id="PRO_5017764043" description="TraB/GumN family protein" evidence="1">
    <location>
        <begin position="23"/>
        <end position="348"/>
    </location>
</feature>
<keyword evidence="1" id="KW-0732">Signal</keyword>
<accession>A0A3D9XEC5</accession>
<dbReference type="PANTHER" id="PTHR40590:SF1">
    <property type="entry name" value="CYTOPLASMIC PROTEIN"/>
    <property type="match status" value="1"/>
</dbReference>
<dbReference type="RefSeq" id="WP_116222759.1">
    <property type="nucleotide sequence ID" value="NZ_CP038197.1"/>
</dbReference>
<dbReference type="AlphaFoldDB" id="A0A3D9XEC5"/>
<comment type="caution">
    <text evidence="2">The sequence shown here is derived from an EMBL/GenBank/DDBJ whole genome shotgun (WGS) entry which is preliminary data.</text>
</comment>
<dbReference type="PANTHER" id="PTHR40590">
    <property type="entry name" value="CYTOPLASMIC PROTEIN-RELATED"/>
    <property type="match status" value="1"/>
</dbReference>
<protein>
    <recommendedName>
        <fullName evidence="4">TraB/GumN family protein</fullName>
    </recommendedName>
</protein>
<sequence length="348" mass="38084">MRLKPILTALFAAATLALPAAAQDCVGQNLFERMPPARLAELHAAAEGVPYRQGLFWRAEKGERRVTLLGTYHFADPRHGLAMDRFGPELDEAALLMVEAGPEEEARLTQAMAADPSLLVDPEGPTLPERFTDAEWKSLAAALEARGLPAVIASRLRPWYVAVMLGVSPCMMRLIEERGDPGGLDHLLVERAQAAGVPVRALEPWDTVLTLFADMTPREEEDMIRAAMPAAEYADDYAVTLADTYFAGDSWLIWEFGRFDAYDHSGLSRAAVDEQMRLAQEKLMDRRNESWIEPIEQAAAEAAGQGKGVVIGFGALHLPGEHGVLRLLEERGWSISPIMLEEGTGDGG</sequence>
<evidence type="ECO:0000313" key="3">
    <source>
        <dbReference type="Proteomes" id="UP000256941"/>
    </source>
</evidence>
<reference evidence="2 3" key="1">
    <citation type="submission" date="2018-08" db="EMBL/GenBank/DDBJ databases">
        <title>Genomic Encyclopedia of Archaeal and Bacterial Type Strains, Phase II (KMG-II): from individual species to whole genera.</title>
        <authorList>
            <person name="Goeker M."/>
        </authorList>
    </citation>
    <scope>NUCLEOTIDE SEQUENCE [LARGE SCALE GENOMIC DNA]</scope>
    <source>
        <strain evidence="2 3">DSM 17099</strain>
    </source>
</reference>
<evidence type="ECO:0008006" key="4">
    <source>
        <dbReference type="Google" id="ProtNLM"/>
    </source>
</evidence>
<dbReference type="CDD" id="cd14789">
    <property type="entry name" value="Tiki"/>
    <property type="match status" value="1"/>
</dbReference>